<gene>
    <name evidence="1" type="ORF">B1H58_20615</name>
</gene>
<keyword evidence="2" id="KW-1185">Reference proteome</keyword>
<geneLocation type="plasmid" evidence="2">
    <name>ppaltyr11z</name>
</geneLocation>
<dbReference type="KEGG" id="palh:B1H58_20615"/>
<organism evidence="1 2">
    <name type="scientific">Pantoea alhagi</name>
    <dbReference type="NCBI Taxonomy" id="1891675"/>
    <lineage>
        <taxon>Bacteria</taxon>
        <taxon>Pseudomonadati</taxon>
        <taxon>Pseudomonadota</taxon>
        <taxon>Gammaproteobacteria</taxon>
        <taxon>Enterobacterales</taxon>
        <taxon>Erwiniaceae</taxon>
        <taxon>Pantoea</taxon>
    </lineage>
</organism>
<dbReference type="OrthoDB" id="6538417at2"/>
<dbReference type="GO" id="GO:0043565">
    <property type="term" value="F:sequence-specific DNA binding"/>
    <property type="evidence" value="ECO:0007669"/>
    <property type="project" value="UniProtKB-ARBA"/>
</dbReference>
<protein>
    <submittedName>
        <fullName evidence="1">Uncharacterized protein</fullName>
    </submittedName>
</protein>
<dbReference type="RefSeq" id="WP_085072434.1">
    <property type="nucleotide sequence ID" value="NZ_CP019707.1"/>
</dbReference>
<dbReference type="Gene3D" id="1.10.1220.10">
    <property type="entry name" value="Met repressor-like"/>
    <property type="match status" value="1"/>
</dbReference>
<dbReference type="InterPro" id="IPR013321">
    <property type="entry name" value="Arc_rbn_hlx_hlx"/>
</dbReference>
<dbReference type="GO" id="GO:0006355">
    <property type="term" value="P:regulation of DNA-templated transcription"/>
    <property type="evidence" value="ECO:0007669"/>
    <property type="project" value="InterPro"/>
</dbReference>
<dbReference type="SUPFAM" id="SSF47598">
    <property type="entry name" value="Ribbon-helix-helix"/>
    <property type="match status" value="1"/>
</dbReference>
<name>A0A1W6BBH1_9GAMM</name>
<reference evidence="1 2" key="1">
    <citation type="submission" date="2017-02" db="EMBL/GenBank/DDBJ databases">
        <title>Complete genome sequence of the drought resistance-promoting endophyte Pantoea alhagi LTYR-11Z.</title>
        <authorList>
            <person name="Zhang L."/>
        </authorList>
    </citation>
    <scope>NUCLEOTIDE SEQUENCE [LARGE SCALE GENOMIC DNA]</scope>
    <source>
        <strain evidence="1 2">LTYR-11Z</strain>
        <plasmid evidence="2">Plasmid ppaltyr11z</plasmid>
    </source>
</reference>
<sequence>MLSQLTLRFPKKLIENLKNRAATENTSVNALTERLVESSLKGNSVTDEYLRLATDPDAAVRQLYRRIVLGETFGLPALTRAELKFITELAHQAYNRGPGLSQLVRLPVLRTLLEITFALLSGQAANGLAIDSHYLKSTFGLAGEDWDAETARFMDSLPAAVNSARAELWLRPLAGYCFDLAEFSDEALAGIFTTARLKTLFPLLVHARAWDDAAQQAFIDELKPRVTALTERLTAGSVELGIQIDGQSAGMRAAAWYAPPRLFMTVSGADFIMPFGWRHFSELLRALQAYQLQPSLLPRGYHGYDVMFSPPGVAGEKGFIGLEALRVFMNRDTFEDLVSQLVIAGTQPGPLAGALDELRCIYGDL</sequence>
<proteinExistence type="predicted"/>
<evidence type="ECO:0000313" key="2">
    <source>
        <dbReference type="Proteomes" id="UP000192900"/>
    </source>
</evidence>
<evidence type="ECO:0000313" key="1">
    <source>
        <dbReference type="EMBL" id="ARJ44422.1"/>
    </source>
</evidence>
<dbReference type="InterPro" id="IPR010985">
    <property type="entry name" value="Ribbon_hlx_hlx"/>
</dbReference>
<dbReference type="Proteomes" id="UP000192900">
    <property type="component" value="Plasmid pPALTYR11Z"/>
</dbReference>
<keyword evidence="1" id="KW-0614">Plasmid</keyword>
<dbReference type="AlphaFoldDB" id="A0A1W6BBH1"/>
<dbReference type="EMBL" id="CP019707">
    <property type="protein sequence ID" value="ARJ44422.1"/>
    <property type="molecule type" value="Genomic_DNA"/>
</dbReference>
<accession>A0A1W6BBH1</accession>